<name>A0ABX5IFN3_9STAP</name>
<dbReference type="PIRSF" id="PIRSF012526">
    <property type="entry name" value="CYTH_UCP012526"/>
    <property type="match status" value="1"/>
</dbReference>
<dbReference type="InterPro" id="IPR009195">
    <property type="entry name" value="Uncharacterised_YjbK"/>
</dbReference>
<dbReference type="Proteomes" id="UP000242694">
    <property type="component" value="Unassembled WGS sequence"/>
</dbReference>
<organism evidence="2 3">
    <name type="scientific">Staphylococcus auricularis</name>
    <dbReference type="NCBI Taxonomy" id="29379"/>
    <lineage>
        <taxon>Bacteria</taxon>
        <taxon>Bacillati</taxon>
        <taxon>Bacillota</taxon>
        <taxon>Bacilli</taxon>
        <taxon>Bacillales</taxon>
        <taxon>Staphylococcaceae</taxon>
        <taxon>Staphylococcus</taxon>
    </lineage>
</organism>
<sequence>MSTHNEIEFKQLLSQAQYNSIYDTYFQSQTPFVQTNYYIETSDFTLREHHSALRIREHDDQYEVTLKVPAEVGLTEYNHDIDLVPQIDQTIQSDDLPEDILEQLKAMDVDLSDLTVLGSLTTERMERKLGDNLLVLDKSSYLDCVDYELEFEVEDHDQGKQQFDEILKEFGMTHEKPNNKVQRFFTRKSELNHRH</sequence>
<gene>
    <name evidence="2" type="ORF">BU607_04295</name>
</gene>
<dbReference type="SUPFAM" id="SSF55154">
    <property type="entry name" value="CYTH-like phosphatases"/>
    <property type="match status" value="1"/>
</dbReference>
<evidence type="ECO:0000259" key="1">
    <source>
        <dbReference type="PROSITE" id="PS51707"/>
    </source>
</evidence>
<dbReference type="PROSITE" id="PS51707">
    <property type="entry name" value="CYTH"/>
    <property type="match status" value="1"/>
</dbReference>
<feature type="domain" description="CYTH" evidence="1">
    <location>
        <begin position="4"/>
        <end position="191"/>
    </location>
</feature>
<dbReference type="SMART" id="SM01118">
    <property type="entry name" value="CYTH"/>
    <property type="match status" value="1"/>
</dbReference>
<dbReference type="RefSeq" id="WP_107398129.1">
    <property type="nucleotide sequence ID" value="NZ_JAHCOE010000001.1"/>
</dbReference>
<dbReference type="Pfam" id="PF01928">
    <property type="entry name" value="CYTH"/>
    <property type="match status" value="1"/>
</dbReference>
<proteinExistence type="predicted"/>
<evidence type="ECO:0000313" key="2">
    <source>
        <dbReference type="EMBL" id="PTH18670.1"/>
    </source>
</evidence>
<reference evidence="2 3" key="1">
    <citation type="journal article" date="2016" name="Front. Microbiol.">
        <title>Comprehensive Phylogenetic Analysis of Bovine Non-aureus Staphylococci Species Based on Whole-Genome Sequencing.</title>
        <authorList>
            <person name="Naushad S."/>
            <person name="Barkema H.W."/>
            <person name="Luby C."/>
            <person name="Condas L.A."/>
            <person name="Nobrega D.B."/>
            <person name="Carson D.A."/>
            <person name="De Buck J."/>
        </authorList>
    </citation>
    <scope>NUCLEOTIDE SEQUENCE [LARGE SCALE GENOMIC DNA]</scope>
    <source>
        <strain evidence="2 3">SNUC 993</strain>
    </source>
</reference>
<dbReference type="Gene3D" id="2.40.320.10">
    <property type="entry name" value="Hypothetical Protein Pfu-838710-001"/>
    <property type="match status" value="1"/>
</dbReference>
<comment type="caution">
    <text evidence="2">The sequence shown here is derived from an EMBL/GenBank/DDBJ whole genome shotgun (WGS) entry which is preliminary data.</text>
</comment>
<dbReference type="EMBL" id="PZDI01000013">
    <property type="protein sequence ID" value="PTH18670.1"/>
    <property type="molecule type" value="Genomic_DNA"/>
</dbReference>
<accession>A0ABX5IFN3</accession>
<dbReference type="InterPro" id="IPR023577">
    <property type="entry name" value="CYTH_domain"/>
</dbReference>
<evidence type="ECO:0000313" key="3">
    <source>
        <dbReference type="Proteomes" id="UP000242694"/>
    </source>
</evidence>
<dbReference type="InterPro" id="IPR033469">
    <property type="entry name" value="CYTH-like_dom_sf"/>
</dbReference>
<dbReference type="CDD" id="cd07762">
    <property type="entry name" value="CYTH-like_Pase_1"/>
    <property type="match status" value="1"/>
</dbReference>
<protein>
    <submittedName>
        <fullName evidence="2">Adenylate cyclase</fullName>
    </submittedName>
</protein>
<keyword evidence="3" id="KW-1185">Reference proteome</keyword>